<evidence type="ECO:0000256" key="7">
    <source>
        <dbReference type="SAM" id="Phobius"/>
    </source>
</evidence>
<feature type="transmembrane region" description="Helical" evidence="7">
    <location>
        <begin position="160"/>
        <end position="178"/>
    </location>
</feature>
<evidence type="ECO:0000313" key="9">
    <source>
        <dbReference type="EMBL" id="KAJ4458307.1"/>
    </source>
</evidence>
<feature type="transmembrane region" description="Helical" evidence="7">
    <location>
        <begin position="133"/>
        <end position="154"/>
    </location>
</feature>
<gene>
    <name evidence="9" type="ORF">PAPYR_5987</name>
</gene>
<dbReference type="SUPFAM" id="SSF51206">
    <property type="entry name" value="cAMP-binding domain-like"/>
    <property type="match status" value="1"/>
</dbReference>
<comment type="caution">
    <text evidence="9">The sequence shown here is derived from an EMBL/GenBank/DDBJ whole genome shotgun (WGS) entry which is preliminary data.</text>
</comment>
<dbReference type="InterPro" id="IPR044751">
    <property type="entry name" value="Ion_transp-like_CBS"/>
</dbReference>
<evidence type="ECO:0000256" key="4">
    <source>
        <dbReference type="ARBA" id="ARBA00023136"/>
    </source>
</evidence>
<name>A0ABQ8UGC5_9EUKA</name>
<dbReference type="InterPro" id="IPR002550">
    <property type="entry name" value="CNNM"/>
</dbReference>
<evidence type="ECO:0000256" key="2">
    <source>
        <dbReference type="ARBA" id="ARBA00022692"/>
    </source>
</evidence>
<feature type="region of interest" description="Disordered" evidence="6">
    <location>
        <begin position="807"/>
        <end position="856"/>
    </location>
</feature>
<dbReference type="EMBL" id="JAPMOS010000031">
    <property type="protein sequence ID" value="KAJ4458307.1"/>
    <property type="molecule type" value="Genomic_DNA"/>
</dbReference>
<keyword evidence="4 5" id="KW-0472">Membrane</keyword>
<dbReference type="SUPFAM" id="SSF54631">
    <property type="entry name" value="CBS-domain pair"/>
    <property type="match status" value="1"/>
</dbReference>
<dbReference type="InterPro" id="IPR046342">
    <property type="entry name" value="CBS_dom_sf"/>
</dbReference>
<proteinExistence type="predicted"/>
<feature type="transmembrane region" description="Helical" evidence="7">
    <location>
        <begin position="190"/>
        <end position="216"/>
    </location>
</feature>
<evidence type="ECO:0000256" key="5">
    <source>
        <dbReference type="PROSITE-ProRule" id="PRU01193"/>
    </source>
</evidence>
<feature type="transmembrane region" description="Helical" evidence="7">
    <location>
        <begin position="75"/>
        <end position="100"/>
    </location>
</feature>
<protein>
    <submittedName>
        <fullName evidence="9">Metal transporter cnnm-1</fullName>
    </submittedName>
</protein>
<dbReference type="InterPro" id="IPR045095">
    <property type="entry name" value="ACDP"/>
</dbReference>
<dbReference type="Pfam" id="PF01595">
    <property type="entry name" value="CNNM"/>
    <property type="match status" value="1"/>
</dbReference>
<evidence type="ECO:0000256" key="1">
    <source>
        <dbReference type="ARBA" id="ARBA00004141"/>
    </source>
</evidence>
<feature type="domain" description="CNNM transmembrane" evidence="8">
    <location>
        <begin position="71"/>
        <end position="250"/>
    </location>
</feature>
<dbReference type="PANTHER" id="PTHR12064:SF94">
    <property type="entry name" value="UNEXTENDED PROTEIN"/>
    <property type="match status" value="1"/>
</dbReference>
<keyword evidence="10" id="KW-1185">Reference proteome</keyword>
<keyword evidence="3 5" id="KW-1133">Transmembrane helix</keyword>
<dbReference type="Proteomes" id="UP001141327">
    <property type="component" value="Unassembled WGS sequence"/>
</dbReference>
<dbReference type="Gene3D" id="3.10.580.10">
    <property type="entry name" value="CBS-domain"/>
    <property type="match status" value="1"/>
</dbReference>
<organism evidence="9 10">
    <name type="scientific">Paratrimastix pyriformis</name>
    <dbReference type="NCBI Taxonomy" id="342808"/>
    <lineage>
        <taxon>Eukaryota</taxon>
        <taxon>Metamonada</taxon>
        <taxon>Preaxostyla</taxon>
        <taxon>Paratrimastigidae</taxon>
        <taxon>Paratrimastix</taxon>
    </lineage>
</organism>
<evidence type="ECO:0000256" key="3">
    <source>
        <dbReference type="ARBA" id="ARBA00022989"/>
    </source>
</evidence>
<accession>A0ABQ8UGC5</accession>
<sequence length="856" mass="91985">MSEMLCGIQAPGEELCYPIEKDHMLKDRTRLEGAKFSASPRKKRDGKTKMWHGAVANCPKLNEVDPSSATDPLTFWLSIGAVCILVIISGLCSGISLGVLSLDQTYLEVLIAAGSDREKKQARRLKPIRKQGNLLLCAVVLTNVAVNSAISILMEEVGGGLMAFVVSTVLIMIFGEIFPQALFSRYGMTICAILTPLLWFMIVVLYVVIIPIVWLLNCLLGKDLGTFYSRVQLKKLLELHSTEGRTFINENEVRVLTGALDFSAKTVAGVMTPLAYVDMLDDASIFDFETRERVFETGHSRIPVYHGPRSNMIGFLVVKDLILLDPEARLSVAEIFHFFGRPALHVTTTQRLDEVLAEFKVARTEFSNDVDQNFKLFENFITQSGRHGHLALVDRVNGDDPARDPSYETVGVITLEDCLEALLQDEIIDESDQYVDAERRQQAVERGASHSARDVLRSRRHWVRAAPMSPELVSLLSCWLRRRLPDSFGPGLLTDPCLHALLSRAPLYVLDPLCLAQQKQHPHQQPAGSQQALVALTPPPPLAGPVINATTGGISTTTDTGMVATTGVPATITEVPSISTITGVPASMTEVPATMTGVPATMTGVPASTEPLVAVANPPVPCLTAPANTTTWLSPELCRHLAELPESFLMLQGEPAPECTVLLSGHVRLGMRDVAQGQTQTRLLGPGDILAPEVLRHLDPTATLAQATAQLCLLEGPPAGGEDAPVGTTTVAPTQAATGLPTSALASTAPTPVLSTIVPTSPIPLVFTPPASLLTLLGTDVDQTPEPSAGDSGLVASPALWCAATAAAEKPPPRHQRYQPRGAAASASLRSRRHRGSALEAADGGWSWRSEGDADD</sequence>
<dbReference type="PANTHER" id="PTHR12064">
    <property type="entry name" value="METAL TRANSPORTER CNNM"/>
    <property type="match status" value="1"/>
</dbReference>
<evidence type="ECO:0000313" key="10">
    <source>
        <dbReference type="Proteomes" id="UP001141327"/>
    </source>
</evidence>
<evidence type="ECO:0000256" key="6">
    <source>
        <dbReference type="SAM" id="MobiDB-lite"/>
    </source>
</evidence>
<dbReference type="InterPro" id="IPR018490">
    <property type="entry name" value="cNMP-bd_dom_sf"/>
</dbReference>
<reference evidence="9" key="1">
    <citation type="journal article" date="2022" name="bioRxiv">
        <title>Genomics of Preaxostyla Flagellates Illuminates Evolutionary Transitions and the Path Towards Mitochondrial Loss.</title>
        <authorList>
            <person name="Novak L.V.F."/>
            <person name="Treitli S.C."/>
            <person name="Pyrih J."/>
            <person name="Halakuc P."/>
            <person name="Pipaliya S.V."/>
            <person name="Vacek V."/>
            <person name="Brzon O."/>
            <person name="Soukal P."/>
            <person name="Eme L."/>
            <person name="Dacks J.B."/>
            <person name="Karnkowska A."/>
            <person name="Elias M."/>
            <person name="Hampl V."/>
        </authorList>
    </citation>
    <scope>NUCLEOTIDE SEQUENCE</scope>
    <source>
        <strain evidence="9">RCP-MX</strain>
    </source>
</reference>
<dbReference type="CDD" id="cd04590">
    <property type="entry name" value="CBS_pair_CorC_HlyC_assoc"/>
    <property type="match status" value="1"/>
</dbReference>
<keyword evidence="2 5" id="KW-0812">Transmembrane</keyword>
<comment type="subcellular location">
    <subcellularLocation>
        <location evidence="1">Membrane</location>
        <topology evidence="1">Multi-pass membrane protein</topology>
    </subcellularLocation>
</comment>
<evidence type="ECO:0000259" key="8">
    <source>
        <dbReference type="PROSITE" id="PS51846"/>
    </source>
</evidence>
<dbReference type="PROSITE" id="PS51846">
    <property type="entry name" value="CNNM"/>
    <property type="match status" value="1"/>
</dbReference>